<dbReference type="GO" id="GO:0008593">
    <property type="term" value="P:regulation of Notch signaling pathway"/>
    <property type="evidence" value="ECO:0007669"/>
    <property type="project" value="TreeGrafter"/>
</dbReference>
<keyword evidence="1 6" id="KW-0808">Transferase</keyword>
<name>C5K6A9_PERM5</name>
<protein>
    <submittedName>
        <fullName evidence="6">Polypeptide N-acetylgalactosaminyltransferase 12, putative</fullName>
    </submittedName>
</protein>
<dbReference type="SUPFAM" id="SSF53448">
    <property type="entry name" value="Nucleotide-diphospho-sugar transferases"/>
    <property type="match status" value="1"/>
</dbReference>
<feature type="transmembrane region" description="Helical" evidence="3">
    <location>
        <begin position="82"/>
        <end position="105"/>
    </location>
</feature>
<keyword evidence="3" id="KW-0812">Transmembrane</keyword>
<accession>C5K6A9</accession>
<evidence type="ECO:0000256" key="1">
    <source>
        <dbReference type="ARBA" id="ARBA00022679"/>
    </source>
</evidence>
<dbReference type="Pfam" id="PF00535">
    <property type="entry name" value="Glycos_transf_2"/>
    <property type="match status" value="1"/>
</dbReference>
<sequence>MATNNDSSIIRRLRLRRRPLLGWVLRCIPLFMVPLISILLHWPLSTTLLSFLISLIVVFLYLQEGLIVSSSSSSSSLIRVPWTWRILLVWMLQLVIVKGIELLLYEDNHVVSMNSITNLWDSNNLSIDVKKREGSFKKDVNLPKQQQQNREDDDAFLPLPPVVTKHDASSYSIQPYLSYSIVLPCANEGEFMVKTARSVYESTPNLHEIIVVDDGSSPPLRTLVTDEEVELWKLKFIRHEHFTGLINAKNVGGWKATGDIIAFLDCHVKPDIYWTKPISKYISENSKTVVVPTVTSLDPNTWIETRTPPGSSNIYCSCTTRCCKLTWNVDFPWYNADDTRVPVMIGGLLAMHRNMWEYTGGYDTGMVGWGGENIDQSLRIHLCGGEIMNALDSYVAHMWRLQGDEKTKAKYTLPSGSLMRNRYRAALSWFDEFIAKAEEQSEFLYWGHGGDKPDVSNVMEIKHKNHCKHFSYFLKKARYDGGSGGDNERCLELRDKQRLVMNKCSKGNRLQLWHGSNYDQPHSFKCCQGQQTLSVVECDPTDTRQQWQWIHKIQIRNVALGQCIDAADGNTPILYLCYGEEEYNIGQQ</sequence>
<feature type="transmembrane region" description="Helical" evidence="3">
    <location>
        <begin position="20"/>
        <end position="42"/>
    </location>
</feature>
<evidence type="ECO:0000313" key="6">
    <source>
        <dbReference type="EMBL" id="EER19829.1"/>
    </source>
</evidence>
<feature type="domain" description="Glycosyltransferase 2-like" evidence="4">
    <location>
        <begin position="180"/>
        <end position="306"/>
    </location>
</feature>
<keyword evidence="7" id="KW-1185">Reference proteome</keyword>
<dbReference type="InterPro" id="IPR029044">
    <property type="entry name" value="Nucleotide-diphossugar_trans"/>
</dbReference>
<evidence type="ECO:0000256" key="2">
    <source>
        <dbReference type="ARBA" id="ARBA00023157"/>
    </source>
</evidence>
<dbReference type="InParanoid" id="C5K6A9"/>
<dbReference type="Gene3D" id="2.80.10.50">
    <property type="match status" value="1"/>
</dbReference>
<dbReference type="GO" id="GO:0004653">
    <property type="term" value="F:polypeptide N-acetylgalactosaminyltransferase activity"/>
    <property type="evidence" value="ECO:0007669"/>
    <property type="project" value="TreeGrafter"/>
</dbReference>
<dbReference type="GeneID" id="9058341"/>
<dbReference type="OrthoDB" id="416652at2759"/>
<reference evidence="6 7" key="1">
    <citation type="submission" date="2008-07" db="EMBL/GenBank/DDBJ databases">
        <authorList>
            <person name="El-Sayed N."/>
            <person name="Caler E."/>
            <person name="Inman J."/>
            <person name="Amedeo P."/>
            <person name="Hass B."/>
            <person name="Wortman J."/>
        </authorList>
    </citation>
    <scope>NUCLEOTIDE SEQUENCE [LARGE SCALE GENOMIC DNA]</scope>
    <source>
        <strain evidence="7">ATCC 50983 / TXsc</strain>
    </source>
</reference>
<dbReference type="GO" id="GO:0005794">
    <property type="term" value="C:Golgi apparatus"/>
    <property type="evidence" value="ECO:0007669"/>
    <property type="project" value="TreeGrafter"/>
</dbReference>
<dbReference type="InterPro" id="IPR035992">
    <property type="entry name" value="Ricin_B-like_lectins"/>
</dbReference>
<dbReference type="Pfam" id="PF02709">
    <property type="entry name" value="Glyco_transf_7C"/>
    <property type="match status" value="1"/>
</dbReference>
<dbReference type="Gene3D" id="3.90.550.10">
    <property type="entry name" value="Spore Coat Polysaccharide Biosynthesis Protein SpsA, Chain A"/>
    <property type="match status" value="1"/>
</dbReference>
<feature type="transmembrane region" description="Helical" evidence="3">
    <location>
        <begin position="48"/>
        <end position="70"/>
    </location>
</feature>
<dbReference type="PANTHER" id="PTHR11675:SF63">
    <property type="entry name" value="POLYPEPTIDE N-ACETYLGALACTOSAMINYLTRANSFERASE"/>
    <property type="match status" value="1"/>
</dbReference>
<feature type="domain" description="Galactosyltransferase C-terminal" evidence="5">
    <location>
        <begin position="342"/>
        <end position="388"/>
    </location>
</feature>
<proteinExistence type="predicted"/>
<dbReference type="GO" id="GO:0006493">
    <property type="term" value="P:protein O-linked glycosylation"/>
    <property type="evidence" value="ECO:0007669"/>
    <property type="project" value="TreeGrafter"/>
</dbReference>
<dbReference type="SUPFAM" id="SSF50370">
    <property type="entry name" value="Ricin B-like lectins"/>
    <property type="match status" value="1"/>
</dbReference>
<dbReference type="AlphaFoldDB" id="C5K6A9"/>
<dbReference type="GO" id="GO:0005112">
    <property type="term" value="F:Notch binding"/>
    <property type="evidence" value="ECO:0007669"/>
    <property type="project" value="TreeGrafter"/>
</dbReference>
<dbReference type="Proteomes" id="UP000007800">
    <property type="component" value="Unassembled WGS sequence"/>
</dbReference>
<organism evidence="7">
    <name type="scientific">Perkinsus marinus (strain ATCC 50983 / TXsc)</name>
    <dbReference type="NCBI Taxonomy" id="423536"/>
    <lineage>
        <taxon>Eukaryota</taxon>
        <taxon>Sar</taxon>
        <taxon>Alveolata</taxon>
        <taxon>Perkinsozoa</taxon>
        <taxon>Perkinsea</taxon>
        <taxon>Perkinsida</taxon>
        <taxon>Perkinsidae</taxon>
        <taxon>Perkinsus</taxon>
    </lineage>
</organism>
<evidence type="ECO:0000313" key="7">
    <source>
        <dbReference type="Proteomes" id="UP000007800"/>
    </source>
</evidence>
<evidence type="ECO:0000259" key="5">
    <source>
        <dbReference type="Pfam" id="PF02709"/>
    </source>
</evidence>
<keyword evidence="3" id="KW-1133">Transmembrane helix</keyword>
<evidence type="ECO:0000256" key="3">
    <source>
        <dbReference type="SAM" id="Phobius"/>
    </source>
</evidence>
<dbReference type="RefSeq" id="XP_002788033.1">
    <property type="nucleotide sequence ID" value="XM_002787987.1"/>
</dbReference>
<dbReference type="InterPro" id="IPR027791">
    <property type="entry name" value="Galactosyl_T_C"/>
</dbReference>
<keyword evidence="3" id="KW-0472">Membrane</keyword>
<dbReference type="InterPro" id="IPR001173">
    <property type="entry name" value="Glyco_trans_2-like"/>
</dbReference>
<evidence type="ECO:0000259" key="4">
    <source>
        <dbReference type="Pfam" id="PF00535"/>
    </source>
</evidence>
<gene>
    <name evidence="6" type="ORF">Pmar_PMAR006721</name>
</gene>
<dbReference type="EMBL" id="GG670888">
    <property type="protein sequence ID" value="EER19829.1"/>
    <property type="molecule type" value="Genomic_DNA"/>
</dbReference>
<dbReference type="PANTHER" id="PTHR11675">
    <property type="entry name" value="N-ACETYLGALACTOSAMINYLTRANSFERASE"/>
    <property type="match status" value="1"/>
</dbReference>
<keyword evidence="2" id="KW-1015">Disulfide bond</keyword>